<dbReference type="AlphaFoldDB" id="A0A518AL46"/>
<accession>A0A518AL46</accession>
<keyword evidence="2" id="KW-0255">Endonuclease</keyword>
<protein>
    <submittedName>
        <fullName evidence="2">Endonuclease/Exonuclease/phosphatase family protein</fullName>
    </submittedName>
</protein>
<dbReference type="KEGG" id="amuc:Pan181_16470"/>
<name>A0A518AL46_9BACT</name>
<evidence type="ECO:0000256" key="1">
    <source>
        <dbReference type="SAM" id="SignalP"/>
    </source>
</evidence>
<dbReference type="RefSeq" id="WP_145246317.1">
    <property type="nucleotide sequence ID" value="NZ_CP036278.1"/>
</dbReference>
<evidence type="ECO:0000313" key="3">
    <source>
        <dbReference type="Proteomes" id="UP000315750"/>
    </source>
</evidence>
<dbReference type="SUPFAM" id="SSF56219">
    <property type="entry name" value="DNase I-like"/>
    <property type="match status" value="1"/>
</dbReference>
<keyword evidence="2" id="KW-0269">Exonuclease</keyword>
<dbReference type="OrthoDB" id="248176at2"/>
<feature type="chain" id="PRO_5022096356" evidence="1">
    <location>
        <begin position="22"/>
        <end position="340"/>
    </location>
</feature>
<keyword evidence="1" id="KW-0732">Signal</keyword>
<proteinExistence type="predicted"/>
<gene>
    <name evidence="2" type="ORF">Pan181_16470</name>
</gene>
<organism evidence="2 3">
    <name type="scientific">Aeoliella mucimassa</name>
    <dbReference type="NCBI Taxonomy" id="2527972"/>
    <lineage>
        <taxon>Bacteria</taxon>
        <taxon>Pseudomonadati</taxon>
        <taxon>Planctomycetota</taxon>
        <taxon>Planctomycetia</taxon>
        <taxon>Pirellulales</taxon>
        <taxon>Lacipirellulaceae</taxon>
        <taxon>Aeoliella</taxon>
    </lineage>
</organism>
<keyword evidence="3" id="KW-1185">Reference proteome</keyword>
<dbReference type="Gene3D" id="3.60.10.10">
    <property type="entry name" value="Endonuclease/exonuclease/phosphatase"/>
    <property type="match status" value="1"/>
</dbReference>
<feature type="signal peptide" evidence="1">
    <location>
        <begin position="1"/>
        <end position="21"/>
    </location>
</feature>
<dbReference type="InterPro" id="IPR036691">
    <property type="entry name" value="Endo/exonu/phosph_ase_sf"/>
</dbReference>
<dbReference type="GO" id="GO:0004519">
    <property type="term" value="F:endonuclease activity"/>
    <property type="evidence" value="ECO:0007669"/>
    <property type="project" value="UniProtKB-KW"/>
</dbReference>
<dbReference type="GO" id="GO:0004527">
    <property type="term" value="F:exonuclease activity"/>
    <property type="evidence" value="ECO:0007669"/>
    <property type="project" value="UniProtKB-KW"/>
</dbReference>
<evidence type="ECO:0000313" key="2">
    <source>
        <dbReference type="EMBL" id="QDU55458.1"/>
    </source>
</evidence>
<dbReference type="EMBL" id="CP036278">
    <property type="protein sequence ID" value="QDU55458.1"/>
    <property type="molecule type" value="Genomic_DNA"/>
</dbReference>
<reference evidence="2 3" key="1">
    <citation type="submission" date="2019-02" db="EMBL/GenBank/DDBJ databases">
        <title>Deep-cultivation of Planctomycetes and their phenomic and genomic characterization uncovers novel biology.</title>
        <authorList>
            <person name="Wiegand S."/>
            <person name="Jogler M."/>
            <person name="Boedeker C."/>
            <person name="Pinto D."/>
            <person name="Vollmers J."/>
            <person name="Rivas-Marin E."/>
            <person name="Kohn T."/>
            <person name="Peeters S.H."/>
            <person name="Heuer A."/>
            <person name="Rast P."/>
            <person name="Oberbeckmann S."/>
            <person name="Bunk B."/>
            <person name="Jeske O."/>
            <person name="Meyerdierks A."/>
            <person name="Storesund J.E."/>
            <person name="Kallscheuer N."/>
            <person name="Luecker S."/>
            <person name="Lage O.M."/>
            <person name="Pohl T."/>
            <person name="Merkel B.J."/>
            <person name="Hornburger P."/>
            <person name="Mueller R.-W."/>
            <person name="Bruemmer F."/>
            <person name="Labrenz M."/>
            <person name="Spormann A.M."/>
            <person name="Op den Camp H."/>
            <person name="Overmann J."/>
            <person name="Amann R."/>
            <person name="Jetten M.S.M."/>
            <person name="Mascher T."/>
            <person name="Medema M.H."/>
            <person name="Devos D.P."/>
            <person name="Kaster A.-K."/>
            <person name="Ovreas L."/>
            <person name="Rohde M."/>
            <person name="Galperin M.Y."/>
            <person name="Jogler C."/>
        </authorList>
    </citation>
    <scope>NUCLEOTIDE SEQUENCE [LARGE SCALE GENOMIC DNA]</scope>
    <source>
        <strain evidence="2 3">Pan181</strain>
    </source>
</reference>
<keyword evidence="2" id="KW-0540">Nuclease</keyword>
<sequence length="340" mass="38604" precursor="true">MRTSSALLLVVLLFFASPLKAAEPTSLRIVTFNAEILTAPGVRAGQLQRYRFDFAREQHHERVADIIEVLRPDILNLVEATSKEAVDLVVQILHEKGLTEYNGYHVESNDSFTGMDVSLITRLEPDTIDGEQIRTYFSKGDDQTWREPFSYTSFSGSRETSRASISRNSVYYFTVGDYKLGFLGLHLKSNPEDEYSNSRRTAEATVATRIMRDEIAKNGYLPVVLGDLNDYDPDVADRDDSRETATKVLASLKDYDPEHDGAELVNVAEKITRQADRYTSHWDWNENGARDPQDVYTMIDHILLPEQLMPYVKRVFIARCVGLETSDHYPVVVDLELPAK</sequence>
<dbReference type="Proteomes" id="UP000315750">
    <property type="component" value="Chromosome"/>
</dbReference>
<keyword evidence="2" id="KW-0378">Hydrolase</keyword>